<evidence type="ECO:0000313" key="14">
    <source>
        <dbReference type="Proteomes" id="UP000236743"/>
    </source>
</evidence>
<comment type="subunit">
    <text evidence="4">Homodimer.</text>
</comment>
<dbReference type="SUPFAM" id="SSF53850">
    <property type="entry name" value="Periplasmic binding protein-like II"/>
    <property type="match status" value="1"/>
</dbReference>
<proteinExistence type="inferred from homology"/>
<dbReference type="Proteomes" id="UP000236743">
    <property type="component" value="Unassembled WGS sequence"/>
</dbReference>
<keyword evidence="5" id="KW-0808">Transferase</keyword>
<dbReference type="InterPro" id="IPR027939">
    <property type="entry name" value="NMT1/THI5"/>
</dbReference>
<dbReference type="Gene3D" id="3.40.190.10">
    <property type="entry name" value="Periplasmic binding protein-like II"/>
    <property type="match status" value="2"/>
</dbReference>
<keyword evidence="6" id="KW-0479">Metal-binding</keyword>
<evidence type="ECO:0000256" key="4">
    <source>
        <dbReference type="ARBA" id="ARBA00011738"/>
    </source>
</evidence>
<gene>
    <name evidence="13" type="ORF">SAMN04488115_113114</name>
</gene>
<comment type="similarity">
    <text evidence="3">Belongs to the NMT1/THI5 family.</text>
</comment>
<dbReference type="GO" id="GO:0016740">
    <property type="term" value="F:transferase activity"/>
    <property type="evidence" value="ECO:0007669"/>
    <property type="project" value="UniProtKB-KW"/>
</dbReference>
<name>A0A1H6CYQ7_9HYPH</name>
<evidence type="ECO:0000256" key="7">
    <source>
        <dbReference type="ARBA" id="ARBA00022898"/>
    </source>
</evidence>
<evidence type="ECO:0000256" key="8">
    <source>
        <dbReference type="ARBA" id="ARBA00022977"/>
    </source>
</evidence>
<dbReference type="InterPro" id="IPR015168">
    <property type="entry name" value="SsuA/THI5"/>
</dbReference>
<sequence length="372" mass="39805">MFAIHQGFRLPDNFRKKLVILAGAKRSAGIHPRASEPSDGSRVDLRSPRMTARLTFAVVASLLGCSAVQAQTLDKVTVAGWSQPISEITNLLAEPDKGFFKAQGIALDYVPGTGGGSAIQTMLTGQADIAFTDPASLYLALDKGEKLVAIYNIYPQNVFNVVSPKSRGIRSAADLKGKRIGVYSLSSGTRQNLQVLLNQAGISESDVTIEVTGLLNFAPLIQGQVDATAATDTGLLVGRMKGLPEVDVIEVKDHLNLPSDIFVVTQATYEAKKPLLKRFLAAYRDSAAWMIAKPEEAAKIAVTRAINGRDEALNLEIIKLRNISTISPTTDAKGLGHFDAGVMQTGADAFHKLGLIAKPIDMSQIVKSDLIP</sequence>
<evidence type="ECO:0000256" key="3">
    <source>
        <dbReference type="ARBA" id="ARBA00009406"/>
    </source>
</evidence>
<keyword evidence="9" id="KW-0408">Iron</keyword>
<accession>A0A1H6CYQ7</accession>
<evidence type="ECO:0000256" key="10">
    <source>
        <dbReference type="ARBA" id="ARBA00033171"/>
    </source>
</evidence>
<evidence type="ECO:0000256" key="1">
    <source>
        <dbReference type="ARBA" id="ARBA00003469"/>
    </source>
</evidence>
<evidence type="ECO:0000313" key="13">
    <source>
        <dbReference type="EMBL" id="SEG78201.1"/>
    </source>
</evidence>
<comment type="catalytic activity">
    <reaction evidence="11">
        <text>N(6)-(pyridoxal phosphate)-L-lysyl-[4-amino-5-hydroxymethyl-2-methylpyrimidine phosphate synthase] + L-histidyl-[4-amino-5-hydroxymethyl-2-methylpyrimidine phosphate synthase] + 2 Fe(3+) + 4 H2O = L-lysyl-[4-amino-5-hydroxymethyl-2-methylpyrimidine phosphate synthase] + (2S)-2-amino-5-hydroxy-4-oxopentanoyl-[4-amino-5-hydroxymethyl-2-methylpyrimidine phosphate synthase] + 4-amino-2-methyl-5-(phosphooxymethyl)pyrimidine + 3-oxopropanoate + 2 Fe(2+) + 2 H(+)</text>
        <dbReference type="Rhea" id="RHEA:65756"/>
        <dbReference type="Rhea" id="RHEA-COMP:16892"/>
        <dbReference type="Rhea" id="RHEA-COMP:16893"/>
        <dbReference type="Rhea" id="RHEA-COMP:16894"/>
        <dbReference type="Rhea" id="RHEA-COMP:16895"/>
        <dbReference type="ChEBI" id="CHEBI:15377"/>
        <dbReference type="ChEBI" id="CHEBI:15378"/>
        <dbReference type="ChEBI" id="CHEBI:29033"/>
        <dbReference type="ChEBI" id="CHEBI:29034"/>
        <dbReference type="ChEBI" id="CHEBI:29969"/>
        <dbReference type="ChEBI" id="CHEBI:29979"/>
        <dbReference type="ChEBI" id="CHEBI:33190"/>
        <dbReference type="ChEBI" id="CHEBI:58354"/>
        <dbReference type="ChEBI" id="CHEBI:143915"/>
        <dbReference type="ChEBI" id="CHEBI:157692"/>
    </reaction>
    <physiologicalReaction direction="left-to-right" evidence="11">
        <dbReference type="Rhea" id="RHEA:65757"/>
    </physiologicalReaction>
</comment>
<dbReference type="GO" id="GO:0009228">
    <property type="term" value="P:thiamine biosynthetic process"/>
    <property type="evidence" value="ECO:0007669"/>
    <property type="project" value="UniProtKB-KW"/>
</dbReference>
<evidence type="ECO:0000256" key="11">
    <source>
        <dbReference type="ARBA" id="ARBA00048179"/>
    </source>
</evidence>
<keyword evidence="7" id="KW-0663">Pyridoxal phosphate</keyword>
<organism evidence="13 14">
    <name type="scientific">Bosea lathyri</name>
    <dbReference type="NCBI Taxonomy" id="1036778"/>
    <lineage>
        <taxon>Bacteria</taxon>
        <taxon>Pseudomonadati</taxon>
        <taxon>Pseudomonadota</taxon>
        <taxon>Alphaproteobacteria</taxon>
        <taxon>Hyphomicrobiales</taxon>
        <taxon>Boseaceae</taxon>
        <taxon>Bosea</taxon>
    </lineage>
</organism>
<dbReference type="GO" id="GO:0046872">
    <property type="term" value="F:metal ion binding"/>
    <property type="evidence" value="ECO:0007669"/>
    <property type="project" value="UniProtKB-KW"/>
</dbReference>
<dbReference type="PANTHER" id="PTHR31528">
    <property type="entry name" value="4-AMINO-5-HYDROXYMETHYL-2-METHYLPYRIMIDINE PHOSPHATE SYNTHASE THI11-RELATED"/>
    <property type="match status" value="1"/>
</dbReference>
<comment type="function">
    <text evidence="1">Responsible for the formation of the pyrimidine heterocycle in the thiamine biosynthesis pathway. Catalyzes the formation of hydroxymethylpyrimidine phosphate (HMP-P) from histidine and pyridoxal phosphate (PLP). The protein uses PLP and the active site histidine to form HMP-P, generating an inactive enzyme. The enzyme can only undergo a single turnover, which suggests it is a suicide enzyme.</text>
</comment>
<evidence type="ECO:0000256" key="5">
    <source>
        <dbReference type="ARBA" id="ARBA00022679"/>
    </source>
</evidence>
<keyword evidence="8" id="KW-0784">Thiamine biosynthesis</keyword>
<evidence type="ECO:0000259" key="12">
    <source>
        <dbReference type="Pfam" id="PF09084"/>
    </source>
</evidence>
<keyword evidence="14" id="KW-1185">Reference proteome</keyword>
<evidence type="ECO:0000256" key="2">
    <source>
        <dbReference type="ARBA" id="ARBA00004948"/>
    </source>
</evidence>
<comment type="pathway">
    <text evidence="2">Cofactor biosynthesis; thiamine diphosphate biosynthesis.</text>
</comment>
<dbReference type="Pfam" id="PF09084">
    <property type="entry name" value="NMT1"/>
    <property type="match status" value="1"/>
</dbReference>
<dbReference type="PANTHER" id="PTHR31528:SF1">
    <property type="entry name" value="4-AMINO-5-HYDROXYMETHYL-2-METHYLPYRIMIDINE PHOSPHATE SYNTHASE THI11-RELATED"/>
    <property type="match status" value="1"/>
</dbReference>
<protein>
    <recommendedName>
        <fullName evidence="10">Thiamine pyrimidine synthase</fullName>
    </recommendedName>
</protein>
<dbReference type="AlphaFoldDB" id="A0A1H6CYQ7"/>
<dbReference type="EMBL" id="FNUY01000013">
    <property type="protein sequence ID" value="SEG78201.1"/>
    <property type="molecule type" value="Genomic_DNA"/>
</dbReference>
<evidence type="ECO:0000256" key="6">
    <source>
        <dbReference type="ARBA" id="ARBA00022723"/>
    </source>
</evidence>
<reference evidence="13 14" key="1">
    <citation type="submission" date="2016-10" db="EMBL/GenBank/DDBJ databases">
        <authorList>
            <person name="de Groot N.N."/>
        </authorList>
    </citation>
    <scope>NUCLEOTIDE SEQUENCE [LARGE SCALE GENOMIC DNA]</scope>
    <source>
        <strain evidence="13 14">DSM 26656</strain>
    </source>
</reference>
<evidence type="ECO:0000256" key="9">
    <source>
        <dbReference type="ARBA" id="ARBA00023004"/>
    </source>
</evidence>
<feature type="domain" description="SsuA/THI5-like" evidence="12">
    <location>
        <begin position="87"/>
        <end position="297"/>
    </location>
</feature>